<organism evidence="2">
    <name type="scientific">uncultured Caudovirales phage</name>
    <dbReference type="NCBI Taxonomy" id="2100421"/>
    <lineage>
        <taxon>Viruses</taxon>
        <taxon>Duplodnaviria</taxon>
        <taxon>Heunggongvirae</taxon>
        <taxon>Uroviricota</taxon>
        <taxon>Caudoviricetes</taxon>
        <taxon>Peduoviridae</taxon>
        <taxon>Maltschvirus</taxon>
        <taxon>Maltschvirus maltsch</taxon>
    </lineage>
</organism>
<dbReference type="EMBL" id="LR796232">
    <property type="protein sequence ID" value="CAB4128243.1"/>
    <property type="molecule type" value="Genomic_DNA"/>
</dbReference>
<sequence length="540" mass="60353">MSIENAEQIPITVAGSSTFGVWPKISLEKTYNMYLSDEWMIGFPGYKQVALSAAPGEGRALFRSVRGGFLLAVVGSAVYILNQNISPTFVGTLSSSSGEVFIDENLAQQICLVDGQKAYIYHYDVTNPTAIGTLTPQTLVDGLGGNPIIPNYVTFHSGYFLIASSPNSINSFQWYAFFRNLSDATGQTIMWESTQTISTKPDDAIAVRRLPGRSNNVIVFGSSVCEVHTLTGEQIDKAATGIYVRVSSYSIDNGCISVSTIAASEETVVWLAVNESNSPVIMVTNGAETRPISTDGIDHLMETIKFPEQSTAFFSRQNGHLFYQLTFFNPQDNLTLAYDFTTSKFFHLSDENLNFHIARDVVYFNEQSYMISLTNAAIYEIGDQFNTYIYSEDPTDIGLLIPRIRICNTIRKKDSSIFRCGLFTFWIEQGINNYFSESVCNGELITEITEQPIISESGLIMLAEFGSCNFIINAPAVDMSFSKTGNENFSNFVRRELQPMSHFRNQIRWHRIGQANELTVQLRFWNFNRMVVSNGVCEVY</sequence>
<evidence type="ECO:0000313" key="2">
    <source>
        <dbReference type="EMBL" id="CAB4134227.1"/>
    </source>
</evidence>
<name>A0A6J5LMK8_9CAUD</name>
<protein>
    <submittedName>
        <fullName evidence="2">Bacteriophage P22, Gp10, DNA-stabilising</fullName>
    </submittedName>
</protein>
<dbReference type="EMBL" id="LR796285">
    <property type="protein sequence ID" value="CAB4134227.1"/>
    <property type="molecule type" value="Genomic_DNA"/>
</dbReference>
<accession>A0A6J5LMK8</accession>
<proteinExistence type="predicted"/>
<reference evidence="2" key="1">
    <citation type="submission" date="2020-04" db="EMBL/GenBank/DDBJ databases">
        <authorList>
            <person name="Chiriac C."/>
            <person name="Salcher M."/>
            <person name="Ghai R."/>
            <person name="Kavagutti S V."/>
        </authorList>
    </citation>
    <scope>NUCLEOTIDE SEQUENCE</scope>
</reference>
<evidence type="ECO:0000313" key="1">
    <source>
        <dbReference type="EMBL" id="CAB4128243.1"/>
    </source>
</evidence>
<gene>
    <name evidence="1" type="ORF">UFOVP101_24</name>
    <name evidence="2" type="ORF">UFOVP270_32</name>
</gene>